<evidence type="ECO:0000256" key="8">
    <source>
        <dbReference type="ARBA" id="ARBA00022833"/>
    </source>
</evidence>
<dbReference type="InterPro" id="IPR013083">
    <property type="entry name" value="Znf_RING/FYVE/PHD"/>
</dbReference>
<dbReference type="PROSITE" id="PS00518">
    <property type="entry name" value="ZF_RING_1"/>
    <property type="match status" value="1"/>
</dbReference>
<dbReference type="GO" id="GO:0005789">
    <property type="term" value="C:endoplasmic reticulum membrane"/>
    <property type="evidence" value="ECO:0007669"/>
    <property type="project" value="UniProtKB-SubCell"/>
</dbReference>
<feature type="domain" description="RING-type" evidence="12">
    <location>
        <begin position="47"/>
        <end position="95"/>
    </location>
</feature>
<dbReference type="Gene3D" id="3.30.40.10">
    <property type="entry name" value="Zinc/RING finger domain, C3HC4 (zinc finger)"/>
    <property type="match status" value="1"/>
</dbReference>
<evidence type="ECO:0000256" key="11">
    <source>
        <dbReference type="RuleBase" id="RU369090"/>
    </source>
</evidence>
<evidence type="ECO:0000259" key="12">
    <source>
        <dbReference type="PROSITE" id="PS50089"/>
    </source>
</evidence>
<dbReference type="Proteomes" id="UP001163823">
    <property type="component" value="Chromosome 12"/>
</dbReference>
<keyword evidence="7 11" id="KW-0833">Ubl conjugation pathway</keyword>
<dbReference type="GO" id="GO:0061630">
    <property type="term" value="F:ubiquitin protein ligase activity"/>
    <property type="evidence" value="ECO:0007669"/>
    <property type="project" value="UniProtKB-UniRule"/>
</dbReference>
<dbReference type="InterPro" id="IPR001841">
    <property type="entry name" value="Znf_RING"/>
</dbReference>
<comment type="caution">
    <text evidence="13">The sequence shown here is derived from an EMBL/GenBank/DDBJ whole genome shotgun (WGS) entry which is preliminary data.</text>
</comment>
<comment type="subcellular location">
    <subcellularLocation>
        <location evidence="2">Endomembrane system</location>
    </subcellularLocation>
    <subcellularLocation>
        <location evidence="11">Endoplasmic reticulum membrane</location>
        <topology evidence="11">Single-pass type IV membrane protein</topology>
    </subcellularLocation>
</comment>
<protein>
    <recommendedName>
        <fullName evidence="11">E3 ubiquitin-protein ligase RMA</fullName>
        <ecNumber evidence="11">2.3.2.27</ecNumber>
    </recommendedName>
    <alternativeName>
        <fullName evidence="11">Protein RING membrane-anchor</fullName>
    </alternativeName>
    <alternativeName>
        <fullName evidence="11">RING-type E3 ubiquitin transferase RMA</fullName>
    </alternativeName>
</protein>
<dbReference type="InterPro" id="IPR045103">
    <property type="entry name" value="RNF5/RNF185-like"/>
</dbReference>
<gene>
    <name evidence="13" type="ORF">O6P43_028801</name>
</gene>
<dbReference type="InterPro" id="IPR027370">
    <property type="entry name" value="Znf-RING_euk"/>
</dbReference>
<dbReference type="GO" id="GO:0006511">
    <property type="term" value="P:ubiquitin-dependent protein catabolic process"/>
    <property type="evidence" value="ECO:0007669"/>
    <property type="project" value="UniProtKB-UniRule"/>
</dbReference>
<dbReference type="SUPFAM" id="SSF57850">
    <property type="entry name" value="RING/U-box"/>
    <property type="match status" value="1"/>
</dbReference>
<comment type="domain">
    <text evidence="11">The RING-type zinc finger domain is responsible for E3 ligase activity.</text>
</comment>
<keyword evidence="14" id="KW-1185">Reference proteome</keyword>
<dbReference type="Pfam" id="PF13445">
    <property type="entry name" value="zf-RING_UBOX"/>
    <property type="match status" value="1"/>
</dbReference>
<keyword evidence="8 11" id="KW-0862">Zinc</keyword>
<evidence type="ECO:0000256" key="7">
    <source>
        <dbReference type="ARBA" id="ARBA00022786"/>
    </source>
</evidence>
<comment type="function">
    <text evidence="11">E3 ubiquitin-protein ligase.</text>
</comment>
<dbReference type="SMART" id="SM00184">
    <property type="entry name" value="RING"/>
    <property type="match status" value="1"/>
</dbReference>
<evidence type="ECO:0000313" key="13">
    <source>
        <dbReference type="EMBL" id="KAJ7948304.1"/>
    </source>
</evidence>
<dbReference type="PANTHER" id="PTHR12313">
    <property type="entry name" value="E3 UBIQUITIN-PROTEIN LIGASE RNF5-RELATED"/>
    <property type="match status" value="1"/>
</dbReference>
<evidence type="ECO:0000256" key="9">
    <source>
        <dbReference type="ARBA" id="ARBA00023136"/>
    </source>
</evidence>
<proteinExistence type="predicted"/>
<dbReference type="AlphaFoldDB" id="A0AAD7KYL3"/>
<comment type="catalytic activity">
    <reaction evidence="1 11">
        <text>S-ubiquitinyl-[E2 ubiquitin-conjugating enzyme]-L-cysteine + [acceptor protein]-L-lysine = [E2 ubiquitin-conjugating enzyme]-L-cysteine + N(6)-ubiquitinyl-[acceptor protein]-L-lysine.</text>
        <dbReference type="EC" id="2.3.2.27"/>
    </reaction>
</comment>
<evidence type="ECO:0000256" key="1">
    <source>
        <dbReference type="ARBA" id="ARBA00000900"/>
    </source>
</evidence>
<name>A0AAD7KYL3_QUISA</name>
<dbReference type="FunFam" id="3.30.40.10:FF:000778">
    <property type="entry name" value="E3 ubiquitin-protein ligase RMA1H1 isoform A"/>
    <property type="match status" value="1"/>
</dbReference>
<dbReference type="EC" id="2.3.2.27" evidence="11"/>
<evidence type="ECO:0000256" key="3">
    <source>
        <dbReference type="ARBA" id="ARBA00004906"/>
    </source>
</evidence>
<dbReference type="EMBL" id="JARAOO010000012">
    <property type="protein sequence ID" value="KAJ7948304.1"/>
    <property type="molecule type" value="Genomic_DNA"/>
</dbReference>
<evidence type="ECO:0000256" key="4">
    <source>
        <dbReference type="ARBA" id="ARBA00022679"/>
    </source>
</evidence>
<dbReference type="CDD" id="cd16745">
    <property type="entry name" value="RING-HC_AtRMA-like"/>
    <property type="match status" value="1"/>
</dbReference>
<keyword evidence="4 11" id="KW-0808">Transferase</keyword>
<evidence type="ECO:0000313" key="14">
    <source>
        <dbReference type="Proteomes" id="UP001163823"/>
    </source>
</evidence>
<keyword evidence="11" id="KW-0256">Endoplasmic reticulum</keyword>
<keyword evidence="6 10" id="KW-0863">Zinc-finger</keyword>
<comment type="pathway">
    <text evidence="3 11">Protein modification; protein ubiquitination.</text>
</comment>
<sequence length="260" mass="28791">MALDHYFEEAVAQNDCFGEDKSSLEKWKTVTDTVPDSDKDASGGFDCNICLDSVQDPVVTLCGHLYCWPCIYKWLHLQNISAENQDQQPHCPVCKAEVSQSSLVPLYGRGNTMRASKAKVAHIGMAIPQRPPAPACGVVAPRLASPMTSPQTATQFYHRHYPYESQLFNTIPGNYSSSPMLGSGGSTTNVFGSTVGMFGEMVYERVFGNAVTNIYTHPNTYHVAGSSRPRIRRHVMEADESLSRICFFLFCCLILCLLLF</sequence>
<keyword evidence="9" id="KW-0472">Membrane</keyword>
<dbReference type="PROSITE" id="PS50089">
    <property type="entry name" value="ZF_RING_2"/>
    <property type="match status" value="1"/>
</dbReference>
<reference evidence="13" key="1">
    <citation type="journal article" date="2023" name="Science">
        <title>Elucidation of the pathway for biosynthesis of saponin adjuvants from the soapbark tree.</title>
        <authorList>
            <person name="Reed J."/>
            <person name="Orme A."/>
            <person name="El-Demerdash A."/>
            <person name="Owen C."/>
            <person name="Martin L.B.B."/>
            <person name="Misra R.C."/>
            <person name="Kikuchi S."/>
            <person name="Rejzek M."/>
            <person name="Martin A.C."/>
            <person name="Harkess A."/>
            <person name="Leebens-Mack J."/>
            <person name="Louveau T."/>
            <person name="Stephenson M.J."/>
            <person name="Osbourn A."/>
        </authorList>
    </citation>
    <scope>NUCLEOTIDE SEQUENCE</scope>
    <source>
        <strain evidence="13">S10</strain>
    </source>
</reference>
<dbReference type="GO" id="GO:0008270">
    <property type="term" value="F:zinc ion binding"/>
    <property type="evidence" value="ECO:0007669"/>
    <property type="project" value="UniProtKB-KW"/>
</dbReference>
<evidence type="ECO:0000256" key="6">
    <source>
        <dbReference type="ARBA" id="ARBA00022771"/>
    </source>
</evidence>
<dbReference type="InterPro" id="IPR017907">
    <property type="entry name" value="Znf_RING_CS"/>
</dbReference>
<evidence type="ECO:0000256" key="10">
    <source>
        <dbReference type="PROSITE-ProRule" id="PRU00175"/>
    </source>
</evidence>
<keyword evidence="5 11" id="KW-0479">Metal-binding</keyword>
<organism evidence="13 14">
    <name type="scientific">Quillaja saponaria</name>
    <name type="common">Soap bark tree</name>
    <dbReference type="NCBI Taxonomy" id="32244"/>
    <lineage>
        <taxon>Eukaryota</taxon>
        <taxon>Viridiplantae</taxon>
        <taxon>Streptophyta</taxon>
        <taxon>Embryophyta</taxon>
        <taxon>Tracheophyta</taxon>
        <taxon>Spermatophyta</taxon>
        <taxon>Magnoliopsida</taxon>
        <taxon>eudicotyledons</taxon>
        <taxon>Gunneridae</taxon>
        <taxon>Pentapetalae</taxon>
        <taxon>rosids</taxon>
        <taxon>fabids</taxon>
        <taxon>Fabales</taxon>
        <taxon>Quillajaceae</taxon>
        <taxon>Quillaja</taxon>
    </lineage>
</organism>
<accession>A0AAD7KYL3</accession>
<evidence type="ECO:0000256" key="2">
    <source>
        <dbReference type="ARBA" id="ARBA00004308"/>
    </source>
</evidence>
<evidence type="ECO:0000256" key="5">
    <source>
        <dbReference type="ARBA" id="ARBA00022723"/>
    </source>
</evidence>